<feature type="non-terminal residue" evidence="1">
    <location>
        <position position="426"/>
    </location>
</feature>
<protein>
    <submittedName>
        <fullName evidence="1">GATOR complex protein wdr59</fullName>
    </submittedName>
</protein>
<proteinExistence type="predicted"/>
<name>A0ACC1LVN5_9FUNG</name>
<keyword evidence="2" id="KW-1185">Reference proteome</keyword>
<comment type="caution">
    <text evidence="1">The sequence shown here is derived from an EMBL/GenBank/DDBJ whole genome shotgun (WGS) entry which is preliminary data.</text>
</comment>
<dbReference type="EMBL" id="JANBVB010002203">
    <property type="protein sequence ID" value="KAJ2887554.1"/>
    <property type="molecule type" value="Genomic_DNA"/>
</dbReference>
<gene>
    <name evidence="1" type="primary">WDR59</name>
    <name evidence="1" type="ORF">IWW38_005112</name>
</gene>
<dbReference type="Proteomes" id="UP001139981">
    <property type="component" value="Unassembled WGS sequence"/>
</dbReference>
<evidence type="ECO:0000313" key="2">
    <source>
        <dbReference type="Proteomes" id="UP001139981"/>
    </source>
</evidence>
<sequence>LLLAQPSQDHWKLIYARILYQWEMDAKAVELLKCVQDPDLRRLYNELQCQPTVPKHDNLPRVGISVGLTTAGAPWLSCSWCHEYVHGRALICHACGHGGHQQHMIKWFRIAKKQLLKIGLAPVNYSRFGSNCSNSSSCSNFGTLAAAAAAKSPRSSRPPPLPVLTNGVCSPELPPLANSVMPPMLPELIVTSPTLENAENALLLDMQTLPPLLVSPQSRRGSKPTTILDELTDEDEDDDDDDSDDDEEEEEDGDVQDWDSSDVDSDDHLHAAQLSPKTPAVATATTTAAVAVLGDTRRQKRRRQSLSRRSPLSSPQQILEEEFALQLEIPTCPTGCGCNCVYESRRLIIQNTGGCNLVIASHKTTGIPSSWEDEVIPKGHTALFSNPVSSSDRSDNLKLKFLRATPPLTKSVKAPVSIVCVYWTKT</sequence>
<evidence type="ECO:0000313" key="1">
    <source>
        <dbReference type="EMBL" id="KAJ2887554.1"/>
    </source>
</evidence>
<accession>A0ACC1LVN5</accession>
<feature type="non-terminal residue" evidence="1">
    <location>
        <position position="1"/>
    </location>
</feature>
<reference evidence="1" key="1">
    <citation type="submission" date="2022-07" db="EMBL/GenBank/DDBJ databases">
        <title>Phylogenomic reconstructions and comparative analyses of Kickxellomycotina fungi.</title>
        <authorList>
            <person name="Reynolds N.K."/>
            <person name="Stajich J.E."/>
            <person name="Barry K."/>
            <person name="Grigoriev I.V."/>
            <person name="Crous P."/>
            <person name="Smith M.E."/>
        </authorList>
    </citation>
    <scope>NUCLEOTIDE SEQUENCE</scope>
    <source>
        <strain evidence="1">CBS 190363</strain>
    </source>
</reference>
<organism evidence="1 2">
    <name type="scientific">Coemansia aciculifera</name>
    <dbReference type="NCBI Taxonomy" id="417176"/>
    <lineage>
        <taxon>Eukaryota</taxon>
        <taxon>Fungi</taxon>
        <taxon>Fungi incertae sedis</taxon>
        <taxon>Zoopagomycota</taxon>
        <taxon>Kickxellomycotina</taxon>
        <taxon>Kickxellomycetes</taxon>
        <taxon>Kickxellales</taxon>
        <taxon>Kickxellaceae</taxon>
        <taxon>Coemansia</taxon>
    </lineage>
</organism>